<dbReference type="PROSITE" id="PS00108">
    <property type="entry name" value="PROTEIN_KINASE_ST"/>
    <property type="match status" value="1"/>
</dbReference>
<dbReference type="SUPFAM" id="SSF55785">
    <property type="entry name" value="PYP-like sensor domain (PAS domain)"/>
    <property type="match status" value="1"/>
</dbReference>
<feature type="domain" description="PAS" evidence="17">
    <location>
        <begin position="83"/>
        <end position="155"/>
    </location>
</feature>
<name>A0AA41VRH9_PAPNU</name>
<dbReference type="FunFam" id="3.30.200.20:FF:000329">
    <property type="entry name" value="PAS domain-containing protein tyrosine kinase"/>
    <property type="match status" value="1"/>
</dbReference>
<dbReference type="SMART" id="SM00220">
    <property type="entry name" value="S_TKc"/>
    <property type="match status" value="1"/>
</dbReference>
<dbReference type="NCBIfam" id="TIGR00229">
    <property type="entry name" value="sensory_box"/>
    <property type="match status" value="1"/>
</dbReference>
<comment type="subcellular location">
    <subcellularLocation>
        <location evidence="1">Membrane</location>
    </subcellularLocation>
</comment>
<dbReference type="PRINTS" id="PR00109">
    <property type="entry name" value="TYRKINASE"/>
</dbReference>
<evidence type="ECO:0000256" key="6">
    <source>
        <dbReference type="ARBA" id="ARBA00022679"/>
    </source>
</evidence>
<evidence type="ECO:0000313" key="19">
    <source>
        <dbReference type="Proteomes" id="UP001177140"/>
    </source>
</evidence>
<evidence type="ECO:0000256" key="2">
    <source>
        <dbReference type="ARBA" id="ARBA00012513"/>
    </source>
</evidence>
<keyword evidence="9" id="KW-0067">ATP-binding</keyword>
<keyword evidence="5" id="KW-0716">Sensory transduction</keyword>
<evidence type="ECO:0000256" key="7">
    <source>
        <dbReference type="ARBA" id="ARBA00022741"/>
    </source>
</evidence>
<accession>A0AA41VRH9</accession>
<dbReference type="Pfam" id="PF00989">
    <property type="entry name" value="PAS"/>
    <property type="match status" value="1"/>
</dbReference>
<dbReference type="FunFam" id="1.10.510.10:FF:000476">
    <property type="entry name" value="PAS domain-containing protein tyrosine kinase family protein"/>
    <property type="match status" value="1"/>
</dbReference>
<comment type="caution">
    <text evidence="18">The sequence shown here is derived from an EMBL/GenBank/DDBJ whole genome shotgun (WGS) entry which is preliminary data.</text>
</comment>
<keyword evidence="10" id="KW-0157">Chromophore</keyword>
<dbReference type="Proteomes" id="UP001177140">
    <property type="component" value="Unassembled WGS sequence"/>
</dbReference>
<dbReference type="GO" id="GO:0009881">
    <property type="term" value="F:photoreceptor activity"/>
    <property type="evidence" value="ECO:0007669"/>
    <property type="project" value="UniProtKB-KW"/>
</dbReference>
<keyword evidence="7" id="KW-0547">Nucleotide-binding</keyword>
<dbReference type="InterPro" id="IPR001245">
    <property type="entry name" value="Ser-Thr/Tyr_kinase_cat_dom"/>
</dbReference>
<evidence type="ECO:0000256" key="3">
    <source>
        <dbReference type="ARBA" id="ARBA00022527"/>
    </source>
</evidence>
<dbReference type="SMART" id="SM00091">
    <property type="entry name" value="PAS"/>
    <property type="match status" value="1"/>
</dbReference>
<keyword evidence="19" id="KW-1185">Reference proteome</keyword>
<evidence type="ECO:0000256" key="11">
    <source>
        <dbReference type="ARBA" id="ARBA00023136"/>
    </source>
</evidence>
<comment type="catalytic activity">
    <reaction evidence="14">
        <text>L-seryl-[protein] + ATP = O-phospho-L-seryl-[protein] + ADP + H(+)</text>
        <dbReference type="Rhea" id="RHEA:17989"/>
        <dbReference type="Rhea" id="RHEA-COMP:9863"/>
        <dbReference type="Rhea" id="RHEA-COMP:11604"/>
        <dbReference type="ChEBI" id="CHEBI:15378"/>
        <dbReference type="ChEBI" id="CHEBI:29999"/>
        <dbReference type="ChEBI" id="CHEBI:30616"/>
        <dbReference type="ChEBI" id="CHEBI:83421"/>
        <dbReference type="ChEBI" id="CHEBI:456216"/>
        <dbReference type="EC" id="2.7.11.1"/>
    </reaction>
</comment>
<keyword evidence="11" id="KW-0472">Membrane</keyword>
<reference evidence="18" key="1">
    <citation type="submission" date="2022-03" db="EMBL/GenBank/DDBJ databases">
        <title>A functionally conserved STORR gene fusion in Papaver species that diverged 16.8 million years ago.</title>
        <authorList>
            <person name="Catania T."/>
        </authorList>
    </citation>
    <scope>NUCLEOTIDE SEQUENCE</scope>
    <source>
        <strain evidence="18">S-191538</strain>
    </source>
</reference>
<dbReference type="InterPro" id="IPR013767">
    <property type="entry name" value="PAS_fold"/>
</dbReference>
<evidence type="ECO:0000313" key="18">
    <source>
        <dbReference type="EMBL" id="MCL7046136.1"/>
    </source>
</evidence>
<sequence>METPSPPPALARPAGEDQMLLSDRIQETEAGHVNLEQEFSNLTLNDDVSSRLKFSDPSGISGTERQSIPQFCTDKPTSKMNSSDKQYLNILQSMGQAIHIFDTTGLVTYWNRSAEKLYGYSASEALGQNVFDLLVESKEAREDATHILQKNASGGNWTGTFPVKNKQGKRILILLTNTPLYDDNGSIAGIICVSADSQNFLGIPPVSSAEVNSGLSQLTSRQTSKSDLDSQQPLQVVVTPGGACTLRGRSEHDGLVARTTHGIFAWMRNEQEDDFDGAKTSDSYGKPEVQVPGSHQFGNEANCCYSSSDKSDASSVSSNGSISSSPLSNFDTETDSSQYEILWEELTVGEQIGQGSCGTVFHGMWCGSDVALKVFNKIEYSDDLLHSFRQEVSLMKKLRHPNVLLFMGAVTSPEHLCIVTEFLPRGSLFQLLHRGTCKIDRRRRVLMALDIAQGMSYLHKCHPPLVHCDLKSSNLLVDKNWTVKVGDFGLSRIKHATYLSKNSDNGTPQWMAPEVMRNDPSDEKSDVYSFGVILWELCTQMIPWDTLHSFQVIAAVGFMDKRLDIPKVTDPFWKSLIESCWHSEPKCRPTFESLLGELKALQKRCSLQTLKDKIYS</sequence>
<protein>
    <recommendedName>
        <fullName evidence="2">non-specific serine/threonine protein kinase</fullName>
        <ecNumber evidence="2">2.7.11.1</ecNumber>
    </recommendedName>
</protein>
<dbReference type="InterPro" id="IPR051681">
    <property type="entry name" value="Ser/Thr_Kinases-Pseudokinases"/>
</dbReference>
<dbReference type="InterPro" id="IPR000014">
    <property type="entry name" value="PAS"/>
</dbReference>
<keyword evidence="12" id="KW-0675">Receptor</keyword>
<evidence type="ECO:0000256" key="9">
    <source>
        <dbReference type="ARBA" id="ARBA00022840"/>
    </source>
</evidence>
<evidence type="ECO:0000256" key="14">
    <source>
        <dbReference type="ARBA" id="ARBA00048679"/>
    </source>
</evidence>
<dbReference type="InterPro" id="IPR008271">
    <property type="entry name" value="Ser/Thr_kinase_AS"/>
</dbReference>
<dbReference type="PROSITE" id="PS50011">
    <property type="entry name" value="PROTEIN_KINASE_DOM"/>
    <property type="match status" value="1"/>
</dbReference>
<feature type="region of interest" description="Disordered" evidence="15">
    <location>
        <begin position="55"/>
        <end position="82"/>
    </location>
</feature>
<keyword evidence="3" id="KW-0723">Serine/threonine-protein kinase</keyword>
<feature type="compositionally biased region" description="Polar residues" evidence="15">
    <location>
        <begin position="58"/>
        <end position="70"/>
    </location>
</feature>
<evidence type="ECO:0000259" key="16">
    <source>
        <dbReference type="PROSITE" id="PS50011"/>
    </source>
</evidence>
<gene>
    <name evidence="18" type="ORF">MKW94_029652</name>
</gene>
<dbReference type="GO" id="GO:0006355">
    <property type="term" value="P:regulation of DNA-templated transcription"/>
    <property type="evidence" value="ECO:0007669"/>
    <property type="project" value="InterPro"/>
</dbReference>
<dbReference type="Gene3D" id="1.10.510.10">
    <property type="entry name" value="Transferase(Phosphotransferase) domain 1"/>
    <property type="match status" value="1"/>
</dbReference>
<keyword evidence="4" id="KW-0600">Photoreceptor protein</keyword>
<keyword evidence="8" id="KW-0418">Kinase</keyword>
<dbReference type="GO" id="GO:0004674">
    <property type="term" value="F:protein serine/threonine kinase activity"/>
    <property type="evidence" value="ECO:0007669"/>
    <property type="project" value="UniProtKB-KW"/>
</dbReference>
<proteinExistence type="predicted"/>
<dbReference type="CDD" id="cd00130">
    <property type="entry name" value="PAS"/>
    <property type="match status" value="1"/>
</dbReference>
<evidence type="ECO:0000256" key="15">
    <source>
        <dbReference type="SAM" id="MobiDB-lite"/>
    </source>
</evidence>
<dbReference type="Pfam" id="PF07714">
    <property type="entry name" value="PK_Tyr_Ser-Thr"/>
    <property type="match status" value="1"/>
</dbReference>
<organism evidence="18 19">
    <name type="scientific">Papaver nudicaule</name>
    <name type="common">Iceland poppy</name>
    <dbReference type="NCBI Taxonomy" id="74823"/>
    <lineage>
        <taxon>Eukaryota</taxon>
        <taxon>Viridiplantae</taxon>
        <taxon>Streptophyta</taxon>
        <taxon>Embryophyta</taxon>
        <taxon>Tracheophyta</taxon>
        <taxon>Spermatophyta</taxon>
        <taxon>Magnoliopsida</taxon>
        <taxon>Ranunculales</taxon>
        <taxon>Papaveraceae</taxon>
        <taxon>Papaveroideae</taxon>
        <taxon>Papaver</taxon>
    </lineage>
</organism>
<evidence type="ECO:0000256" key="1">
    <source>
        <dbReference type="ARBA" id="ARBA00004370"/>
    </source>
</evidence>
<dbReference type="AlphaFoldDB" id="A0AA41VRH9"/>
<dbReference type="SUPFAM" id="SSF56112">
    <property type="entry name" value="Protein kinase-like (PK-like)"/>
    <property type="match status" value="1"/>
</dbReference>
<dbReference type="GO" id="GO:0005524">
    <property type="term" value="F:ATP binding"/>
    <property type="evidence" value="ECO:0007669"/>
    <property type="project" value="UniProtKB-KW"/>
</dbReference>
<dbReference type="EMBL" id="JAJJMA010277793">
    <property type="protein sequence ID" value="MCL7046136.1"/>
    <property type="molecule type" value="Genomic_DNA"/>
</dbReference>
<keyword evidence="6" id="KW-0808">Transferase</keyword>
<dbReference type="EC" id="2.7.11.1" evidence="2"/>
<dbReference type="CDD" id="cd13999">
    <property type="entry name" value="STKc_MAP3K-like"/>
    <property type="match status" value="1"/>
</dbReference>
<evidence type="ECO:0000256" key="8">
    <source>
        <dbReference type="ARBA" id="ARBA00022777"/>
    </source>
</evidence>
<dbReference type="PANTHER" id="PTHR44329:SF47">
    <property type="entry name" value="SERINE_THREONINE-PROTEIN KINASE ROCO5-RELATED"/>
    <property type="match status" value="1"/>
</dbReference>
<feature type="domain" description="Protein kinase" evidence="16">
    <location>
        <begin position="346"/>
        <end position="601"/>
    </location>
</feature>
<dbReference type="PANTHER" id="PTHR44329">
    <property type="entry name" value="SERINE/THREONINE-PROTEIN KINASE TNNI3K-RELATED"/>
    <property type="match status" value="1"/>
</dbReference>
<comment type="catalytic activity">
    <reaction evidence="13">
        <text>L-threonyl-[protein] + ATP = O-phospho-L-threonyl-[protein] + ADP + H(+)</text>
        <dbReference type="Rhea" id="RHEA:46608"/>
        <dbReference type="Rhea" id="RHEA-COMP:11060"/>
        <dbReference type="Rhea" id="RHEA-COMP:11605"/>
        <dbReference type="ChEBI" id="CHEBI:15378"/>
        <dbReference type="ChEBI" id="CHEBI:30013"/>
        <dbReference type="ChEBI" id="CHEBI:30616"/>
        <dbReference type="ChEBI" id="CHEBI:61977"/>
        <dbReference type="ChEBI" id="CHEBI:456216"/>
        <dbReference type="EC" id="2.7.11.1"/>
    </reaction>
</comment>
<evidence type="ECO:0000256" key="10">
    <source>
        <dbReference type="ARBA" id="ARBA00022991"/>
    </source>
</evidence>
<evidence type="ECO:0000256" key="13">
    <source>
        <dbReference type="ARBA" id="ARBA00047899"/>
    </source>
</evidence>
<evidence type="ECO:0000259" key="17">
    <source>
        <dbReference type="PROSITE" id="PS50112"/>
    </source>
</evidence>
<evidence type="ECO:0000256" key="4">
    <source>
        <dbReference type="ARBA" id="ARBA00022543"/>
    </source>
</evidence>
<dbReference type="Gene3D" id="3.30.450.20">
    <property type="entry name" value="PAS domain"/>
    <property type="match status" value="1"/>
</dbReference>
<dbReference type="PROSITE" id="PS50112">
    <property type="entry name" value="PAS"/>
    <property type="match status" value="1"/>
</dbReference>
<evidence type="ECO:0000256" key="12">
    <source>
        <dbReference type="ARBA" id="ARBA00023170"/>
    </source>
</evidence>
<dbReference type="InterPro" id="IPR000719">
    <property type="entry name" value="Prot_kinase_dom"/>
</dbReference>
<dbReference type="InterPro" id="IPR035965">
    <property type="entry name" value="PAS-like_dom_sf"/>
</dbReference>
<dbReference type="GO" id="GO:0016020">
    <property type="term" value="C:membrane"/>
    <property type="evidence" value="ECO:0007669"/>
    <property type="project" value="UniProtKB-SubCell"/>
</dbReference>
<dbReference type="InterPro" id="IPR011009">
    <property type="entry name" value="Kinase-like_dom_sf"/>
</dbReference>
<evidence type="ECO:0000256" key="5">
    <source>
        <dbReference type="ARBA" id="ARBA00022606"/>
    </source>
</evidence>
<dbReference type="Gene3D" id="3.30.200.20">
    <property type="entry name" value="Phosphorylase Kinase, domain 1"/>
    <property type="match status" value="1"/>
</dbReference>